<dbReference type="Proteomes" id="UP000012073">
    <property type="component" value="Unassembled WGS sequence"/>
</dbReference>
<dbReference type="InterPro" id="IPR039537">
    <property type="entry name" value="Retrotran_Ty1/copia-like"/>
</dbReference>
<dbReference type="PANTHER" id="PTHR42648">
    <property type="entry name" value="TRANSPOSASE, PUTATIVE-RELATED"/>
    <property type="match status" value="1"/>
</dbReference>
<dbReference type="OrthoDB" id="413361at2759"/>
<dbReference type="SUPFAM" id="SSF53098">
    <property type="entry name" value="Ribonuclease H-like"/>
    <property type="match status" value="1"/>
</dbReference>
<sequence>MQSGSVEMGTKARANVAGRGEVEFMLNVNGSPHPCKLSNKCRVTAGPTVVATASQVGDLYILDVMNETFSAHVVTLQTLHERMAHVNVQGTASMIDNNVVSGINRSSSRAQNRLDLVHSDVCGPLEVQSIGGSRYFITFVDDHSNWVVVYTMRNKSEAFAKYKLYENGLSEGHANLHSFAKWNLGP</sequence>
<evidence type="ECO:0000313" key="1">
    <source>
        <dbReference type="EMBL" id="CDF77534.1"/>
    </source>
</evidence>
<dbReference type="AlphaFoldDB" id="S0F3M2"/>
<dbReference type="EMBL" id="HG001843">
    <property type="protein sequence ID" value="CDF77534.1"/>
    <property type="molecule type" value="Genomic_DNA"/>
</dbReference>
<name>S0F3M2_CHOCR</name>
<keyword evidence="2" id="KW-1185">Reference proteome</keyword>
<dbReference type="PhylomeDB" id="S0F3M2"/>
<accession>S0F3M2</accession>
<dbReference type="PANTHER" id="PTHR42648:SF28">
    <property type="entry name" value="TRANSPOSON-ENCODED PROTEIN WITH RIBONUCLEASE H-LIKE AND RETROVIRUS ZINC FINGER-LIKE DOMAINS"/>
    <property type="match status" value="1"/>
</dbReference>
<dbReference type="Gramene" id="CDF77534">
    <property type="protein sequence ID" value="CDF77534"/>
    <property type="gene ID" value="CHC_T00005394001"/>
</dbReference>
<organism evidence="1 2">
    <name type="scientific">Chondrus crispus</name>
    <name type="common">Carrageen Irish moss</name>
    <name type="synonym">Polymorpha crispa</name>
    <dbReference type="NCBI Taxonomy" id="2769"/>
    <lineage>
        <taxon>Eukaryota</taxon>
        <taxon>Rhodophyta</taxon>
        <taxon>Florideophyceae</taxon>
        <taxon>Rhodymeniophycidae</taxon>
        <taxon>Gigartinales</taxon>
        <taxon>Gigartinaceae</taxon>
        <taxon>Chondrus</taxon>
    </lineage>
</organism>
<evidence type="ECO:0008006" key="3">
    <source>
        <dbReference type="Google" id="ProtNLM"/>
    </source>
</evidence>
<dbReference type="GO" id="GO:0003676">
    <property type="term" value="F:nucleic acid binding"/>
    <property type="evidence" value="ECO:0007669"/>
    <property type="project" value="InterPro"/>
</dbReference>
<proteinExistence type="predicted"/>
<dbReference type="Gene3D" id="3.30.420.10">
    <property type="entry name" value="Ribonuclease H-like superfamily/Ribonuclease H"/>
    <property type="match status" value="1"/>
</dbReference>
<dbReference type="RefSeq" id="XP_005717318.1">
    <property type="nucleotide sequence ID" value="XM_005717261.1"/>
</dbReference>
<gene>
    <name evidence="1" type="ORF">CHC_T00005394001</name>
</gene>
<dbReference type="InterPro" id="IPR036397">
    <property type="entry name" value="RNaseH_sf"/>
</dbReference>
<dbReference type="KEGG" id="ccp:CHC_T00005394001"/>
<reference evidence="2" key="1">
    <citation type="journal article" date="2013" name="Proc. Natl. Acad. Sci. U.S.A.">
        <title>Genome structure and metabolic features in the red seaweed Chondrus crispus shed light on evolution of the Archaeplastida.</title>
        <authorList>
            <person name="Collen J."/>
            <person name="Porcel B."/>
            <person name="Carre W."/>
            <person name="Ball S.G."/>
            <person name="Chaparro C."/>
            <person name="Tonon T."/>
            <person name="Barbeyron T."/>
            <person name="Michel G."/>
            <person name="Noel B."/>
            <person name="Valentin K."/>
            <person name="Elias M."/>
            <person name="Artiguenave F."/>
            <person name="Arun A."/>
            <person name="Aury J.M."/>
            <person name="Barbosa-Neto J.F."/>
            <person name="Bothwell J.H."/>
            <person name="Bouget F.Y."/>
            <person name="Brillet L."/>
            <person name="Cabello-Hurtado F."/>
            <person name="Capella-Gutierrez S."/>
            <person name="Charrier B."/>
            <person name="Cladiere L."/>
            <person name="Cock J.M."/>
            <person name="Coelho S.M."/>
            <person name="Colleoni C."/>
            <person name="Czjzek M."/>
            <person name="Da Silva C."/>
            <person name="Delage L."/>
            <person name="Denoeud F."/>
            <person name="Deschamps P."/>
            <person name="Dittami S.M."/>
            <person name="Gabaldon T."/>
            <person name="Gachon C.M."/>
            <person name="Groisillier A."/>
            <person name="Herve C."/>
            <person name="Jabbari K."/>
            <person name="Katinka M."/>
            <person name="Kloareg B."/>
            <person name="Kowalczyk N."/>
            <person name="Labadie K."/>
            <person name="Leblanc C."/>
            <person name="Lopez P.J."/>
            <person name="McLachlan D.H."/>
            <person name="Meslet-Cladiere L."/>
            <person name="Moustafa A."/>
            <person name="Nehr Z."/>
            <person name="Nyvall Collen P."/>
            <person name="Panaud O."/>
            <person name="Partensky F."/>
            <person name="Poulain J."/>
            <person name="Rensing S.A."/>
            <person name="Rousvoal S."/>
            <person name="Samson G."/>
            <person name="Symeonidi A."/>
            <person name="Weissenbach J."/>
            <person name="Zambounis A."/>
            <person name="Wincker P."/>
            <person name="Boyen C."/>
        </authorList>
    </citation>
    <scope>NUCLEOTIDE SEQUENCE [LARGE SCALE GENOMIC DNA]</scope>
    <source>
        <strain evidence="2">cv. Stackhouse</strain>
    </source>
</reference>
<protein>
    <recommendedName>
        <fullName evidence="3">Integrase catalytic domain-containing protein</fullName>
    </recommendedName>
</protein>
<dbReference type="GeneID" id="17325032"/>
<evidence type="ECO:0000313" key="2">
    <source>
        <dbReference type="Proteomes" id="UP000012073"/>
    </source>
</evidence>
<dbReference type="InterPro" id="IPR012337">
    <property type="entry name" value="RNaseH-like_sf"/>
</dbReference>
<dbReference type="STRING" id="2769.S0F3M2"/>